<keyword evidence="6 11" id="KW-0680">Restriction system</keyword>
<dbReference type="InterPro" id="IPR014001">
    <property type="entry name" value="Helicase_ATP-bd"/>
</dbReference>
<organism evidence="12 13">
    <name type="scientific">Streptococcus suis</name>
    <dbReference type="NCBI Taxonomy" id="1307"/>
    <lineage>
        <taxon>Bacteria</taxon>
        <taxon>Bacillati</taxon>
        <taxon>Bacillota</taxon>
        <taxon>Bacilli</taxon>
        <taxon>Lactobacillales</taxon>
        <taxon>Streptococcaceae</taxon>
        <taxon>Streptococcus</taxon>
    </lineage>
</organism>
<evidence type="ECO:0000313" key="12">
    <source>
        <dbReference type="EMBL" id="CYW06108.1"/>
    </source>
</evidence>
<sequence>METISKTASEREFQEQFVRELSKFKWQTPEHLNGNLQKVTVQDLINNWRTELNRMNADVLEGVALTDSEFDQVMSKVKQISNSYEAAKILSMEGSTGKIDGIYRDQHPHVTKKQITLTILKKAQVSGGDSSYQVAREVWSDNGNRFDLVLLINGLPLINIEQKRSDKSLDEAFGQFKRYYADGEYTNNFMAFSQMMVVTTDIETRYFATPKSIHDFNPAFVFHWSVTKKDQESGKQLGQRVLTDYREVIEHFLMVPMAHQMVGDYLIIDEDPDNEENRRHMLMRPYQVYALQTVEKAAFGWDNVDKVPHGGFVWHTTGSGKTITSFKTAQFLSTRTEFDKVVFLLDRRDLDEQTSKAFKAYSTYESVNVDDTKSTYQLRKQLMSSKSGIVVTTTFKLSNLVKDLIDGDDRTLADKKIIFIIDEAHRTTMGDMMGMIKDYFFKNGLFFGFTGTPLFDENKVKGKINERSELINTTEKLFGPLLHQYTIDEAIADGNVLGFHVDYINTGEFRSYEDLREDLIECLSEKHPEKGVKEIERQVMRLSELDVEKNAAKEGLLVYQDQTHIPRVVEEILSGWQEQSQGGEFNAMLTVAYKERVITYYHEFKKQIAEQFADGAVKPNIAMTFSFGNENDPDNIAREVIEEMFADYEGFTGIRFIAGDKKKGEDAYFEDVTDRAKRGGSGRNPKNIDILIVADQLLTGYDAKRLNTLYVDRRLELQGLIQAYSRTNRVFDSSKEFGTIINFQYPRITEEIVKEALLLYGSGGSNSHVLVEKYDVAVAILRSKVDALRSELPNPTKWIDLQYDEEKKEAFKTAFKETLKQLERVKQYYEFVWDDEAFRLDEHSWLQYIGAYKNLFPRVIDGEDILPRELKGRTKLQGSQIIDAQSLFALIGNKTTNEGGFQVINDSNLVLILEQIQELSNLGENELAEALKTFINEELVTGHLAASVDFDVAFKEWQENRQFAVIKEFAGQWGIDSDLLRKSLQEYNANKPEDIPFREEIAATLDPSQATNEFSGNKLKLNMNLSKVLPQWMAETKQKYK</sequence>
<dbReference type="EMBL" id="FIID01000019">
    <property type="protein sequence ID" value="CYW06108.1"/>
    <property type="molecule type" value="Genomic_DNA"/>
</dbReference>
<dbReference type="Pfam" id="PF04313">
    <property type="entry name" value="HSDR_N"/>
    <property type="match status" value="1"/>
</dbReference>
<dbReference type="InterPro" id="IPR022625">
    <property type="entry name" value="TypeI_RM_Rsu_C"/>
</dbReference>
<dbReference type="REBASE" id="439003">
    <property type="entry name" value="Ssu300ORF15740P"/>
</dbReference>
<evidence type="ECO:0000256" key="6">
    <source>
        <dbReference type="ARBA" id="ARBA00022747"/>
    </source>
</evidence>
<dbReference type="GO" id="GO:0003677">
    <property type="term" value="F:DNA binding"/>
    <property type="evidence" value="ECO:0007669"/>
    <property type="project" value="UniProtKB-KW"/>
</dbReference>
<dbReference type="InterPro" id="IPR004473">
    <property type="entry name" value="Restrct_endonuc_typeI_HsdR"/>
</dbReference>
<dbReference type="InterPro" id="IPR040980">
    <property type="entry name" value="SWI2_SNF2"/>
</dbReference>
<comment type="catalytic activity">
    <reaction evidence="1 11">
        <text>Endonucleolytic cleavage of DNA to give random double-stranded fragments with terminal 5'-phosphates, ATP is simultaneously hydrolyzed.</text>
        <dbReference type="EC" id="3.1.21.3"/>
    </reaction>
</comment>
<dbReference type="SMART" id="SM00487">
    <property type="entry name" value="DEXDc"/>
    <property type="match status" value="1"/>
</dbReference>
<protein>
    <recommendedName>
        <fullName evidence="11">Type I restriction enzyme endonuclease subunit</fullName>
        <shortName evidence="11">R protein</shortName>
        <ecNumber evidence="11">3.1.21.3</ecNumber>
    </recommendedName>
    <alternativeName>
        <fullName evidence="11">Type-1 restriction enzyme R protein</fullName>
    </alternativeName>
</protein>
<keyword evidence="7" id="KW-0255">Endonuclease</keyword>
<dbReference type="GO" id="GO:0009035">
    <property type="term" value="F:type I site-specific deoxyribonuclease activity"/>
    <property type="evidence" value="ECO:0007669"/>
    <property type="project" value="UniProtKB-EC"/>
</dbReference>
<dbReference type="InterPro" id="IPR051268">
    <property type="entry name" value="Type-I_R_enzyme_R_subunit"/>
</dbReference>
<dbReference type="Pfam" id="PF18766">
    <property type="entry name" value="SWI2_SNF2"/>
    <property type="match status" value="1"/>
</dbReference>
<dbReference type="CDD" id="cd18800">
    <property type="entry name" value="SF2_C_EcoR124I-like"/>
    <property type="match status" value="1"/>
</dbReference>
<dbReference type="GO" id="GO:0009307">
    <property type="term" value="P:DNA restriction-modification system"/>
    <property type="evidence" value="ECO:0007669"/>
    <property type="project" value="UniProtKB-KW"/>
</dbReference>
<dbReference type="Pfam" id="PF12008">
    <property type="entry name" value="EcoR124_C"/>
    <property type="match status" value="1"/>
</dbReference>
<gene>
    <name evidence="12" type="primary">hsdR_2</name>
    <name evidence="12" type="ORF">ERS132370_01666</name>
</gene>
<dbReference type="RefSeq" id="WP_044668414.1">
    <property type="nucleotide sequence ID" value="NZ_AP023392.1"/>
</dbReference>
<dbReference type="SUPFAM" id="SSF52540">
    <property type="entry name" value="P-loop containing nucleoside triphosphate hydrolases"/>
    <property type="match status" value="1"/>
</dbReference>
<dbReference type="CDD" id="cd22332">
    <property type="entry name" value="HsdR_N"/>
    <property type="match status" value="1"/>
</dbReference>
<dbReference type="PROSITE" id="PS51192">
    <property type="entry name" value="HELICASE_ATP_BIND_1"/>
    <property type="match status" value="1"/>
</dbReference>
<dbReference type="Pfam" id="PF22679">
    <property type="entry name" value="T1R_D3-like"/>
    <property type="match status" value="1"/>
</dbReference>
<name>A0A0Z8MBY0_STRSU</name>
<keyword evidence="4" id="KW-0540">Nuclease</keyword>
<comment type="similarity">
    <text evidence="2 11">Belongs to the HsdR family.</text>
</comment>
<evidence type="ECO:0000313" key="13">
    <source>
        <dbReference type="Proteomes" id="UP000072933"/>
    </source>
</evidence>
<dbReference type="Gene3D" id="1.20.58.910">
    <property type="match status" value="1"/>
</dbReference>
<comment type="function">
    <text evidence="11">Subunit R is required for both nuclease and ATPase activities, but not for modification.</text>
</comment>
<evidence type="ECO:0000256" key="7">
    <source>
        <dbReference type="ARBA" id="ARBA00022759"/>
    </source>
</evidence>
<evidence type="ECO:0000256" key="8">
    <source>
        <dbReference type="ARBA" id="ARBA00022801"/>
    </source>
</evidence>
<keyword evidence="8 11" id="KW-0378">Hydrolase</keyword>
<keyword evidence="9 11" id="KW-0067">ATP-binding</keyword>
<keyword evidence="5 11" id="KW-0547">Nucleotide-binding</keyword>
<evidence type="ECO:0000256" key="9">
    <source>
        <dbReference type="ARBA" id="ARBA00022840"/>
    </source>
</evidence>
<reference evidence="12 13" key="1">
    <citation type="submission" date="2016-02" db="EMBL/GenBank/DDBJ databases">
        <authorList>
            <consortium name="Pathogen Informatics"/>
        </authorList>
    </citation>
    <scope>NUCLEOTIDE SEQUENCE [LARGE SCALE GENOMIC DNA]</scope>
    <source>
        <strain evidence="12 13">LSS8</strain>
    </source>
</reference>
<evidence type="ECO:0000256" key="2">
    <source>
        <dbReference type="ARBA" id="ARBA00008598"/>
    </source>
</evidence>
<accession>A0A0Z8MBY0</accession>
<keyword evidence="10 11" id="KW-0238">DNA-binding</keyword>
<dbReference type="CDD" id="cd18030">
    <property type="entry name" value="DEXHc_RE_I_HsdR"/>
    <property type="match status" value="1"/>
</dbReference>
<comment type="subunit">
    <text evidence="3 11">The type I restriction/modification system is composed of three polypeptides R, M and S.</text>
</comment>
<dbReference type="Proteomes" id="UP000072933">
    <property type="component" value="Unassembled WGS sequence"/>
</dbReference>
<dbReference type="Gene3D" id="3.40.50.300">
    <property type="entry name" value="P-loop containing nucleotide triphosphate hydrolases"/>
    <property type="match status" value="2"/>
</dbReference>
<evidence type="ECO:0000256" key="1">
    <source>
        <dbReference type="ARBA" id="ARBA00000851"/>
    </source>
</evidence>
<dbReference type="PANTHER" id="PTHR30195">
    <property type="entry name" value="TYPE I SITE-SPECIFIC DEOXYRIBONUCLEASE PROTEIN SUBUNIT M AND R"/>
    <property type="match status" value="1"/>
</dbReference>
<evidence type="ECO:0000256" key="4">
    <source>
        <dbReference type="ARBA" id="ARBA00022722"/>
    </source>
</evidence>
<dbReference type="Gene3D" id="3.90.1570.50">
    <property type="match status" value="1"/>
</dbReference>
<dbReference type="InterPro" id="IPR055180">
    <property type="entry name" value="HsdR_RecA-like_helicase_dom_2"/>
</dbReference>
<dbReference type="NCBIfam" id="TIGR00348">
    <property type="entry name" value="hsdR"/>
    <property type="match status" value="1"/>
</dbReference>
<dbReference type="GO" id="GO:0005524">
    <property type="term" value="F:ATP binding"/>
    <property type="evidence" value="ECO:0007669"/>
    <property type="project" value="UniProtKB-KW"/>
</dbReference>
<evidence type="ECO:0000256" key="10">
    <source>
        <dbReference type="ARBA" id="ARBA00023125"/>
    </source>
</evidence>
<dbReference type="EC" id="3.1.21.3" evidence="11"/>
<evidence type="ECO:0000256" key="5">
    <source>
        <dbReference type="ARBA" id="ARBA00022741"/>
    </source>
</evidence>
<dbReference type="AlphaFoldDB" id="A0A0Z8MBY0"/>
<evidence type="ECO:0000256" key="3">
    <source>
        <dbReference type="ARBA" id="ARBA00011296"/>
    </source>
</evidence>
<dbReference type="InterPro" id="IPR027417">
    <property type="entry name" value="P-loop_NTPase"/>
</dbReference>
<dbReference type="InterPro" id="IPR007409">
    <property type="entry name" value="Restrct_endonuc_type1_HsdR_N"/>
</dbReference>
<dbReference type="PANTHER" id="PTHR30195:SF16">
    <property type="entry name" value="TYPE I RESTRICTION ENZYME ENDONUCLEASE SUBUNIT"/>
    <property type="match status" value="1"/>
</dbReference>
<proteinExistence type="inferred from homology"/>
<evidence type="ECO:0000256" key="11">
    <source>
        <dbReference type="RuleBase" id="RU364115"/>
    </source>
</evidence>